<dbReference type="CDD" id="cd23992">
    <property type="entry name" value="PBP_GOBP"/>
    <property type="match status" value="1"/>
</dbReference>
<dbReference type="PANTHER" id="PTHR21364:SF1">
    <property type="entry name" value="GENERAL ODORANT-BINDING PROTEIN LUSH"/>
    <property type="match status" value="1"/>
</dbReference>
<gene>
    <name evidence="2" type="ORF">XYLVIOL_LOCUS3260</name>
</gene>
<dbReference type="InterPro" id="IPR036728">
    <property type="entry name" value="PBP_GOBP_sf"/>
</dbReference>
<dbReference type="SUPFAM" id="SSF47565">
    <property type="entry name" value="Insect pheromone/odorant-binding proteins"/>
    <property type="match status" value="1"/>
</dbReference>
<feature type="chain" id="PRO_5046610209" evidence="1">
    <location>
        <begin position="24"/>
        <end position="132"/>
    </location>
</feature>
<dbReference type="InterPro" id="IPR006170">
    <property type="entry name" value="PBP/GOBP"/>
</dbReference>
<evidence type="ECO:0000256" key="1">
    <source>
        <dbReference type="SAM" id="SignalP"/>
    </source>
</evidence>
<feature type="signal peptide" evidence="1">
    <location>
        <begin position="1"/>
        <end position="23"/>
    </location>
</feature>
<sequence length="132" mass="15485">MFKKRRFVFILIVSLILMRSAMADIRKDCRKESKVSWAALRKMKSGDFEQEDPKLKCYVLCFMRKNGILDKDAEVDVERALRHLPRSLHDSSRKLFDKCKSLQGKDPCDKAFQMAKCYIGYHPEILHSVPFL</sequence>
<accession>A0ABP1NDQ7</accession>
<evidence type="ECO:0000313" key="2">
    <source>
        <dbReference type="EMBL" id="CAL7938391.1"/>
    </source>
</evidence>
<evidence type="ECO:0000313" key="3">
    <source>
        <dbReference type="Proteomes" id="UP001642520"/>
    </source>
</evidence>
<keyword evidence="1" id="KW-0732">Signal</keyword>
<dbReference type="Proteomes" id="UP001642520">
    <property type="component" value="Unassembled WGS sequence"/>
</dbReference>
<reference evidence="2 3" key="1">
    <citation type="submission" date="2024-08" db="EMBL/GenBank/DDBJ databases">
        <authorList>
            <person name="Will J Nash"/>
            <person name="Angela Man"/>
            <person name="Seanna McTaggart"/>
            <person name="Kendall Baker"/>
            <person name="Tom Barker"/>
            <person name="Leah Catchpole"/>
            <person name="Alex Durrant"/>
            <person name="Karim Gharbi"/>
            <person name="Naomi Irish"/>
            <person name="Gemy Kaithakottil"/>
            <person name="Debby Ku"/>
            <person name="Aaliyah Providence"/>
            <person name="Felix Shaw"/>
            <person name="David Swarbreck"/>
            <person name="Chris Watkins"/>
            <person name="Ann M. McCartney"/>
            <person name="Giulio Formenti"/>
            <person name="Alice Mouton"/>
            <person name="Noel Vella"/>
            <person name="Bjorn M von Reumont"/>
            <person name="Adriana Vella"/>
            <person name="Wilfried Haerty"/>
        </authorList>
    </citation>
    <scope>NUCLEOTIDE SEQUENCE [LARGE SCALE GENOMIC DNA]</scope>
</reference>
<dbReference type="SMART" id="SM00708">
    <property type="entry name" value="PhBP"/>
    <property type="match status" value="1"/>
</dbReference>
<keyword evidence="3" id="KW-1185">Reference proteome</keyword>
<dbReference type="Gene3D" id="1.10.238.20">
    <property type="entry name" value="Pheromone/general odorant binding protein domain"/>
    <property type="match status" value="1"/>
</dbReference>
<dbReference type="PANTHER" id="PTHR21364">
    <property type="entry name" value="GENERAL ODORANT-BINDING PROTEIN 19A"/>
    <property type="match status" value="1"/>
</dbReference>
<comment type="caution">
    <text evidence="2">The sequence shown here is derived from an EMBL/GenBank/DDBJ whole genome shotgun (WGS) entry which is preliminary data.</text>
</comment>
<proteinExistence type="predicted"/>
<name>A0ABP1NDQ7_XYLVO</name>
<organism evidence="2 3">
    <name type="scientific">Xylocopa violacea</name>
    <name type="common">Violet carpenter bee</name>
    <name type="synonym">Apis violacea</name>
    <dbReference type="NCBI Taxonomy" id="135666"/>
    <lineage>
        <taxon>Eukaryota</taxon>
        <taxon>Metazoa</taxon>
        <taxon>Ecdysozoa</taxon>
        <taxon>Arthropoda</taxon>
        <taxon>Hexapoda</taxon>
        <taxon>Insecta</taxon>
        <taxon>Pterygota</taxon>
        <taxon>Neoptera</taxon>
        <taxon>Endopterygota</taxon>
        <taxon>Hymenoptera</taxon>
        <taxon>Apocrita</taxon>
        <taxon>Aculeata</taxon>
        <taxon>Apoidea</taxon>
        <taxon>Anthophila</taxon>
        <taxon>Apidae</taxon>
        <taxon>Xylocopa</taxon>
        <taxon>Xylocopa</taxon>
    </lineage>
</organism>
<dbReference type="Pfam" id="PF01395">
    <property type="entry name" value="PBP_GOBP"/>
    <property type="match status" value="1"/>
</dbReference>
<dbReference type="EMBL" id="CAXAJV020001288">
    <property type="protein sequence ID" value="CAL7938391.1"/>
    <property type="molecule type" value="Genomic_DNA"/>
</dbReference>
<protein>
    <submittedName>
        <fullName evidence="2">Uncharacterized protein</fullName>
    </submittedName>
</protein>